<evidence type="ECO:0000313" key="1">
    <source>
        <dbReference type="EMBL" id="CAH3136412.1"/>
    </source>
</evidence>
<dbReference type="AlphaFoldDB" id="A0AAU9X4Q6"/>
<accession>A0AAU9X4Q6</accession>
<protein>
    <submittedName>
        <fullName evidence="1">Uncharacterized protein</fullName>
    </submittedName>
</protein>
<reference evidence="1 2" key="1">
    <citation type="submission" date="2022-05" db="EMBL/GenBank/DDBJ databases">
        <authorList>
            <consortium name="Genoscope - CEA"/>
            <person name="William W."/>
        </authorList>
    </citation>
    <scope>NUCLEOTIDE SEQUENCE [LARGE SCALE GENOMIC DNA]</scope>
</reference>
<comment type="caution">
    <text evidence="1">The sequence shown here is derived from an EMBL/GenBank/DDBJ whole genome shotgun (WGS) entry which is preliminary data.</text>
</comment>
<proteinExistence type="predicted"/>
<dbReference type="PANTHER" id="PTHR46177:SF1">
    <property type="entry name" value="INTEGRASE CATALYTIC DOMAIN-CONTAINING PROTEIN"/>
    <property type="match status" value="1"/>
</dbReference>
<keyword evidence="2" id="KW-1185">Reference proteome</keyword>
<dbReference type="EMBL" id="CALNXJ010000030">
    <property type="protein sequence ID" value="CAH3136412.1"/>
    <property type="molecule type" value="Genomic_DNA"/>
</dbReference>
<dbReference type="Proteomes" id="UP001159428">
    <property type="component" value="Unassembled WGS sequence"/>
</dbReference>
<sequence length="77" mass="8475">MWLTVTKSNNHPEIIANFYLNCVAGSEGCPVKLRTDCGTENGVRAALQCTFQQDAEAHKYGSSLVNQRIESWTPCVA</sequence>
<evidence type="ECO:0000313" key="2">
    <source>
        <dbReference type="Proteomes" id="UP001159428"/>
    </source>
</evidence>
<organism evidence="1 2">
    <name type="scientific">Pocillopora meandrina</name>
    <dbReference type="NCBI Taxonomy" id="46732"/>
    <lineage>
        <taxon>Eukaryota</taxon>
        <taxon>Metazoa</taxon>
        <taxon>Cnidaria</taxon>
        <taxon>Anthozoa</taxon>
        <taxon>Hexacorallia</taxon>
        <taxon>Scleractinia</taxon>
        <taxon>Astrocoeniina</taxon>
        <taxon>Pocilloporidae</taxon>
        <taxon>Pocillopora</taxon>
    </lineage>
</organism>
<gene>
    <name evidence="1" type="ORF">PMEA_00017699</name>
</gene>
<dbReference type="PANTHER" id="PTHR46177">
    <property type="entry name" value="INTEGRASE CATALYTIC DOMAIN-CONTAINING PROTEIN"/>
    <property type="match status" value="1"/>
</dbReference>
<name>A0AAU9X4Q6_9CNID</name>